<comment type="caution">
    <text evidence="4">The sequence shown here is derived from an EMBL/GenBank/DDBJ whole genome shotgun (WGS) entry which is preliminary data.</text>
</comment>
<keyword evidence="5" id="KW-1185">Reference proteome</keyword>
<dbReference type="GO" id="GO:0003676">
    <property type="term" value="F:nucleic acid binding"/>
    <property type="evidence" value="ECO:0007669"/>
    <property type="project" value="InterPro"/>
</dbReference>
<dbReference type="InterPro" id="IPR038538">
    <property type="entry name" value="MTERF_sf"/>
</dbReference>
<reference evidence="4 5" key="1">
    <citation type="submission" date="2024-01" db="EMBL/GenBank/DDBJ databases">
        <title>Genome assemblies of Stephania.</title>
        <authorList>
            <person name="Yang L."/>
        </authorList>
    </citation>
    <scope>NUCLEOTIDE SEQUENCE [LARGE SCALE GENOMIC DNA]</scope>
    <source>
        <strain evidence="4">YNDBR</strain>
        <tissue evidence="4">Leaf</tissue>
    </source>
</reference>
<dbReference type="Pfam" id="PF02536">
    <property type="entry name" value="mTERF"/>
    <property type="match status" value="2"/>
</dbReference>
<evidence type="ECO:0000256" key="1">
    <source>
        <dbReference type="ARBA" id="ARBA00007692"/>
    </source>
</evidence>
<dbReference type="FunFam" id="1.25.70.10:FF:000001">
    <property type="entry name" value="Mitochondrial transcription termination factor-like"/>
    <property type="match status" value="1"/>
</dbReference>
<evidence type="ECO:0000256" key="3">
    <source>
        <dbReference type="ARBA" id="ARBA00022946"/>
    </source>
</evidence>
<sequence length="336" mass="38785">MCLYNELGWTGLRCQLGPVRPNGSHPSLEIRRIARSGSLIKAILDIVRFYGKSALLASKRIKIRSTENSDSVIDLFRENGFTDAQIRGFINKRPRVLLSRPNTIKPRFEFLRSLKISNDELWILLRREPMILTRSLKTMASNVNFVRSLVHTEGKVFLVIKQLYRYLQCDLERIMGPNILILRTHGVPELIIARLLVIQATALMLNVNRFEGSVVAAEKLGFKPTSVGFVLAVRTMVVVSELSWDRKMRTFKSTGWSEDEIFAAFKLQPMMMLTSDKKIRKLMDFFRDKLGWETAIVVKYPGLLLLSLEKRIIPRCLVLEVLVQRVYWRKTVMCLK</sequence>
<evidence type="ECO:0000256" key="2">
    <source>
        <dbReference type="ARBA" id="ARBA00022472"/>
    </source>
</evidence>
<evidence type="ECO:0000313" key="4">
    <source>
        <dbReference type="EMBL" id="KAK9113485.1"/>
    </source>
</evidence>
<keyword evidence="2" id="KW-0806">Transcription termination</keyword>
<dbReference type="Gene3D" id="1.25.70.10">
    <property type="entry name" value="Transcription termination factor 3, mitochondrial"/>
    <property type="match status" value="1"/>
</dbReference>
<dbReference type="SMART" id="SM00733">
    <property type="entry name" value="Mterf"/>
    <property type="match status" value="6"/>
</dbReference>
<comment type="similarity">
    <text evidence="1">Belongs to the mTERF family.</text>
</comment>
<name>A0AAP0NPV0_9MAGN</name>
<dbReference type="Proteomes" id="UP001420932">
    <property type="component" value="Unassembled WGS sequence"/>
</dbReference>
<gene>
    <name evidence="4" type="ORF">Syun_020282</name>
</gene>
<dbReference type="PANTHER" id="PTHR13068:SF236">
    <property type="entry name" value="OS02G0749800 PROTEIN"/>
    <property type="match status" value="1"/>
</dbReference>
<keyword evidence="2" id="KW-0805">Transcription regulation</keyword>
<accession>A0AAP0NPV0</accession>
<proteinExistence type="inferred from homology"/>
<keyword evidence="2" id="KW-0804">Transcription</keyword>
<evidence type="ECO:0000313" key="5">
    <source>
        <dbReference type="Proteomes" id="UP001420932"/>
    </source>
</evidence>
<dbReference type="PANTHER" id="PTHR13068">
    <property type="entry name" value="CGI-12 PROTEIN-RELATED"/>
    <property type="match status" value="1"/>
</dbReference>
<protein>
    <submittedName>
        <fullName evidence="4">Uncharacterized protein</fullName>
    </submittedName>
</protein>
<dbReference type="GO" id="GO:0006353">
    <property type="term" value="P:DNA-templated transcription termination"/>
    <property type="evidence" value="ECO:0007669"/>
    <property type="project" value="UniProtKB-KW"/>
</dbReference>
<organism evidence="4 5">
    <name type="scientific">Stephania yunnanensis</name>
    <dbReference type="NCBI Taxonomy" id="152371"/>
    <lineage>
        <taxon>Eukaryota</taxon>
        <taxon>Viridiplantae</taxon>
        <taxon>Streptophyta</taxon>
        <taxon>Embryophyta</taxon>
        <taxon>Tracheophyta</taxon>
        <taxon>Spermatophyta</taxon>
        <taxon>Magnoliopsida</taxon>
        <taxon>Ranunculales</taxon>
        <taxon>Menispermaceae</taxon>
        <taxon>Menispermoideae</taxon>
        <taxon>Cissampelideae</taxon>
        <taxon>Stephania</taxon>
    </lineage>
</organism>
<dbReference type="InterPro" id="IPR003690">
    <property type="entry name" value="MTERF"/>
</dbReference>
<keyword evidence="3" id="KW-0809">Transit peptide</keyword>
<dbReference type="EMBL" id="JBBNAF010000009">
    <property type="protein sequence ID" value="KAK9113485.1"/>
    <property type="molecule type" value="Genomic_DNA"/>
</dbReference>
<dbReference type="AlphaFoldDB" id="A0AAP0NPV0"/>